<reference evidence="2" key="1">
    <citation type="journal article" date="2014" name="Int. J. Syst. Evol. Microbiol.">
        <title>Complete genome of a new Firmicutes species belonging to the dominant human colonic microbiota ('Ruminococcus bicirculans') reveals two chromosomes and a selective capacity to utilize plant glucans.</title>
        <authorList>
            <consortium name="NISC Comparative Sequencing Program"/>
            <person name="Wegmann U."/>
            <person name="Louis P."/>
            <person name="Goesmann A."/>
            <person name="Henrissat B."/>
            <person name="Duncan S.H."/>
            <person name="Flint H.J."/>
        </authorList>
    </citation>
    <scope>NUCLEOTIDE SEQUENCE</scope>
    <source>
        <strain evidence="2">JCM 15899</strain>
    </source>
</reference>
<accession>A0ABW2C9L7</accession>
<gene>
    <name evidence="1" type="ORF">ACFQGD_12720</name>
    <name evidence="2" type="ORF">ACFQGD_30200</name>
</gene>
<sequence length="800" mass="87276">MPVPLAPEVLANPIGVIVDLVAAREPNLDRTVIEATVTGVAGGRAKRRGMAQALLEKPVLLADGRSPAPRGVGDLLIALREAGAMEVSPPVCAECGKPLRTLQRRGQDWYCGVCGPRRDACAACGKVRPVNCRDRDGNPRCAHCPPDAGRDPVDIVVGVVTGVDSTLSADVVAAAVRATVPGAGRRYQLAWAVQDRPELLTGAGAEAPVLAVLRLVDKLRDAGAQAIVRPSCPGCDRVIHLHRRIDGQWLCRNCVAKSRAQPCSRCGVVREAATRDEHGQPLCPNCMITDPANQETCLDCGRRRPVNVRTAEGPLCGSCVPYKTLTCQICGKDAPCVISQATGTPWCRACRQRWIRCVGCGEDAPIRGGTLDEPLCASCARPDPGFWRSCPNCGQPDRIHAGRCARCAVQQRLRDLLSNDSGEIRPELQGLYDTLAEAKRPTTVANWLNKSAAPAILRDLTGQSLTHASLDALPEGKTVEHLRSVLVAIGTLPPRDEQMARLERWITDIVADRADPDERQMLHRYAVWHVMRRLRGRVKGADTTHEQVVAAQRVIKAAITLLDWLTDHRLTLATARQGDLDAWLATTKRSYRTEAGNFVRWAKKQKLTQLDFPATRWDGPSGLIDTETRWTQARWLLHDDTLKPEDRVAGLLVLLYAQWPAALSRLTIDHVEHHDNQVRLRLGREPIELPEPLAELVLQVVAARHGKAVVGDQGTSPWLFPGGQPGRPISAFGLAERLRKLGINSARSRSAALFQLSTELPAAVLARLLGIHITVAVAWQRASSGDWTNYAAEISRRSSR</sequence>
<proteinExistence type="predicted"/>
<evidence type="ECO:0000313" key="1">
    <source>
        <dbReference type="EMBL" id="MFC6868009.1"/>
    </source>
</evidence>
<evidence type="ECO:0000313" key="2">
    <source>
        <dbReference type="EMBL" id="MFC6871402.1"/>
    </source>
</evidence>
<evidence type="ECO:0008006" key="4">
    <source>
        <dbReference type="Google" id="ProtNLM"/>
    </source>
</evidence>
<reference evidence="3" key="2">
    <citation type="journal article" date="2019" name="Int. J. Syst. Evol. Microbiol.">
        <title>The Global Catalogue of Microorganisms (GCM) 10K type strain sequencing project: providing services to taxonomists for standard genome sequencing and annotation.</title>
        <authorList>
            <consortium name="The Broad Institute Genomics Platform"/>
            <consortium name="The Broad Institute Genome Sequencing Center for Infectious Disease"/>
            <person name="Wu L."/>
            <person name="Ma J."/>
        </authorList>
    </citation>
    <scope>NUCLEOTIDE SEQUENCE [LARGE SCALE GENOMIC DNA]</scope>
    <source>
        <strain evidence="3">KCTC 32255</strain>
    </source>
</reference>
<evidence type="ECO:0000313" key="3">
    <source>
        <dbReference type="Proteomes" id="UP001596337"/>
    </source>
</evidence>
<comment type="caution">
    <text evidence="2">The sequence shown here is derived from an EMBL/GenBank/DDBJ whole genome shotgun (WGS) entry which is preliminary data.</text>
</comment>
<dbReference type="RefSeq" id="WP_345390875.1">
    <property type="nucleotide sequence ID" value="NZ_BAABLA010000007.1"/>
</dbReference>
<dbReference type="Proteomes" id="UP001596337">
    <property type="component" value="Unassembled WGS sequence"/>
</dbReference>
<organism evidence="2 3">
    <name type="scientific">Haloechinothrix salitolerans</name>
    <dbReference type="NCBI Taxonomy" id="926830"/>
    <lineage>
        <taxon>Bacteria</taxon>
        <taxon>Bacillati</taxon>
        <taxon>Actinomycetota</taxon>
        <taxon>Actinomycetes</taxon>
        <taxon>Pseudonocardiales</taxon>
        <taxon>Pseudonocardiaceae</taxon>
        <taxon>Haloechinothrix</taxon>
    </lineage>
</organism>
<reference evidence="2" key="3">
    <citation type="submission" date="2024-09" db="EMBL/GenBank/DDBJ databases">
        <authorList>
            <person name="Sun Q."/>
            <person name="Mori K."/>
        </authorList>
    </citation>
    <scope>NUCLEOTIDE SEQUENCE</scope>
    <source>
        <strain evidence="2">JCM 15899</strain>
    </source>
</reference>
<name>A0ABW2C9L7_9PSEU</name>
<keyword evidence="3" id="KW-1185">Reference proteome</keyword>
<protein>
    <recommendedName>
        <fullName evidence="4">Site-specific recombinase XerD</fullName>
    </recommendedName>
</protein>
<dbReference type="EMBL" id="JBHSXX010000001">
    <property type="protein sequence ID" value="MFC6871402.1"/>
    <property type="molecule type" value="Genomic_DNA"/>
</dbReference>
<dbReference type="EMBL" id="JBHSXX010000001">
    <property type="protein sequence ID" value="MFC6868009.1"/>
    <property type="molecule type" value="Genomic_DNA"/>
</dbReference>